<dbReference type="Proteomes" id="UP000242219">
    <property type="component" value="Unassembled WGS sequence"/>
</dbReference>
<dbReference type="EMBL" id="MJUW02000092">
    <property type="protein sequence ID" value="OQD45400.1"/>
    <property type="molecule type" value="Genomic_DNA"/>
</dbReference>
<keyword evidence="1" id="KW-1133">Transmembrane helix</keyword>
<proteinExistence type="predicted"/>
<protein>
    <submittedName>
        <fullName evidence="2">Uncharacterized protein</fullName>
    </submittedName>
</protein>
<sequence>MNRKRGSCTTHGLRLIYRNISIVIEVFLNIFFVAMVLPGVSGTVEVKSTIIHLLSEDSCNLEVGNYESTVEKRDEF</sequence>
<keyword evidence="1" id="KW-0472">Membrane</keyword>
<evidence type="ECO:0000313" key="2">
    <source>
        <dbReference type="EMBL" id="OQD45400.1"/>
    </source>
</evidence>
<keyword evidence="3" id="KW-1185">Reference proteome</keyword>
<accession>A0A1V6LZ40</accession>
<reference evidence="2 3" key="1">
    <citation type="journal article" date="2016" name="Genome Announc.">
        <title>Draft Genome Sequence of the Anaerobic Ammonium-Oxidizing Bacterium 'Candidatus Brocadia sp. 40'.</title>
        <authorList>
            <person name="Ali M."/>
            <person name="Haroon M.F."/>
            <person name="Narita Y."/>
            <person name="Zhang L."/>
            <person name="Rangel Shaw D."/>
            <person name="Okabe S."/>
            <person name="Saikaly P.E."/>
        </authorList>
    </citation>
    <scope>NUCLEOTIDE SEQUENCE [LARGE SCALE GENOMIC DNA]</scope>
    <source>
        <strain evidence="2 3">40</strain>
    </source>
</reference>
<keyword evidence="1" id="KW-0812">Transmembrane</keyword>
<gene>
    <name evidence="2" type="ORF">BIY37_08545</name>
</gene>
<organism evidence="2 3">
    <name type="scientific">Candidatus Brocadia sapporoensis</name>
    <dbReference type="NCBI Taxonomy" id="392547"/>
    <lineage>
        <taxon>Bacteria</taxon>
        <taxon>Pseudomonadati</taxon>
        <taxon>Planctomycetota</taxon>
        <taxon>Candidatus Brocadiia</taxon>
        <taxon>Candidatus Brocadiales</taxon>
        <taxon>Candidatus Brocadiaceae</taxon>
        <taxon>Candidatus Brocadia</taxon>
    </lineage>
</organism>
<dbReference type="AlphaFoldDB" id="A0A1V6LZ40"/>
<name>A0A1V6LZ40_9BACT</name>
<evidence type="ECO:0000313" key="3">
    <source>
        <dbReference type="Proteomes" id="UP000242219"/>
    </source>
</evidence>
<comment type="caution">
    <text evidence="2">The sequence shown here is derived from an EMBL/GenBank/DDBJ whole genome shotgun (WGS) entry which is preliminary data.</text>
</comment>
<feature type="transmembrane region" description="Helical" evidence="1">
    <location>
        <begin position="20"/>
        <end position="40"/>
    </location>
</feature>
<evidence type="ECO:0000256" key="1">
    <source>
        <dbReference type="SAM" id="Phobius"/>
    </source>
</evidence>